<dbReference type="VEuPathDB" id="FungiDB:I302_01357"/>
<protein>
    <submittedName>
        <fullName evidence="2">Uncharacterized protein</fullName>
    </submittedName>
</protein>
<reference evidence="3" key="2">
    <citation type="submission" date="2013-07" db="EMBL/GenBank/DDBJ databases">
        <authorList>
            <consortium name="The Broad Institute Genome Sequencing Platform"/>
            <person name="Cuomo C."/>
            <person name="Litvintseva A."/>
            <person name="Chen Y."/>
            <person name="Heitman J."/>
            <person name="Sun S."/>
            <person name="Springer D."/>
            <person name="Dromer F."/>
            <person name="Young S.K."/>
            <person name="Zeng Q."/>
            <person name="Gargeya S."/>
            <person name="Fitzgerald M."/>
            <person name="Abouelleil A."/>
            <person name="Alvarado L."/>
            <person name="Berlin A.M."/>
            <person name="Chapman S.B."/>
            <person name="Dewar J."/>
            <person name="Goldberg J."/>
            <person name="Griggs A."/>
            <person name="Gujja S."/>
            <person name="Hansen M."/>
            <person name="Howarth C."/>
            <person name="Imamovic A."/>
            <person name="Larimer J."/>
            <person name="McCowan C."/>
            <person name="Murphy C."/>
            <person name="Pearson M."/>
            <person name="Priest M."/>
            <person name="Roberts A."/>
            <person name="Saif S."/>
            <person name="Shea T."/>
            <person name="Sykes S."/>
            <person name="Wortman J."/>
            <person name="Nusbaum C."/>
            <person name="Birren B."/>
        </authorList>
    </citation>
    <scope>NUCLEOTIDE SEQUENCE</scope>
    <source>
        <strain evidence="3">CBS 10118</strain>
    </source>
</reference>
<keyword evidence="4" id="KW-1185">Reference proteome</keyword>
<dbReference type="EMBL" id="KI894018">
    <property type="protein sequence ID" value="OCF29844.1"/>
    <property type="molecule type" value="Genomic_DNA"/>
</dbReference>
<evidence type="ECO:0000313" key="2">
    <source>
        <dbReference type="EMBL" id="OCF29844.1"/>
    </source>
</evidence>
<proteinExistence type="predicted"/>
<reference evidence="2" key="1">
    <citation type="submission" date="2013-07" db="EMBL/GenBank/DDBJ databases">
        <title>The Genome Sequence of Cryptococcus bestiolae CBS10118.</title>
        <authorList>
            <consortium name="The Broad Institute Genome Sequencing Platform"/>
            <person name="Cuomo C."/>
            <person name="Litvintseva A."/>
            <person name="Chen Y."/>
            <person name="Heitman J."/>
            <person name="Sun S."/>
            <person name="Springer D."/>
            <person name="Dromer F."/>
            <person name="Young S.K."/>
            <person name="Zeng Q."/>
            <person name="Gargeya S."/>
            <person name="Fitzgerald M."/>
            <person name="Abouelleil A."/>
            <person name="Alvarado L."/>
            <person name="Berlin A.M."/>
            <person name="Chapman S.B."/>
            <person name="Dewar J."/>
            <person name="Goldberg J."/>
            <person name="Griggs A."/>
            <person name="Gujja S."/>
            <person name="Hansen M."/>
            <person name="Howarth C."/>
            <person name="Imamovic A."/>
            <person name="Larimer J."/>
            <person name="McCowan C."/>
            <person name="Murphy C."/>
            <person name="Pearson M."/>
            <person name="Priest M."/>
            <person name="Roberts A."/>
            <person name="Saif S."/>
            <person name="Shea T."/>
            <person name="Sykes S."/>
            <person name="Wortman J."/>
            <person name="Nusbaum C."/>
            <person name="Birren B."/>
        </authorList>
    </citation>
    <scope>NUCLEOTIDE SEQUENCE [LARGE SCALE GENOMIC DNA]</scope>
    <source>
        <strain evidence="2">CBS 10118</strain>
    </source>
</reference>
<feature type="region of interest" description="Disordered" evidence="1">
    <location>
        <begin position="261"/>
        <end position="281"/>
    </location>
</feature>
<gene>
    <name evidence="2" type="ORF">I302_01357</name>
    <name evidence="3" type="ORF">I302_102663</name>
</gene>
<feature type="region of interest" description="Disordered" evidence="1">
    <location>
        <begin position="125"/>
        <end position="152"/>
    </location>
</feature>
<dbReference type="Proteomes" id="UP000092730">
    <property type="component" value="Chromosome 1"/>
</dbReference>
<dbReference type="KEGG" id="kbi:30205756"/>
<sequence>MSSHQTVNSEPNSSLTDTDIATRHPTATAFTVLNKPVGKYFLTTNDDFFPCTDVSHLLPHSNVIQRVIRANDDDYPEIWLTLDPVSNSMRMGTSISYRPRPTDTGKEMKGVSSTVHMIARDPFDQQTQTRTRDSWNDDTMSRGALGADTPLTGDKSVRSQIIALIPSIQDDEKGLIEIEDGVRRRVGMVQDYVVRPRLTSGNYHLVQDGTTQSTSVGNINNANDDFVTSYTEDPAGTLDIAYNWPDHAHRDIHRNRIRLVGKKRKTGKGSPSQGQAANPLNLIHPAKNDQAHGVVEVQPKSASPSPSASECLRDVNYKRVDYLWIGMYEDSIFGRAGLDHRACMQYLLRRHTRFDKIKTKTRPHPEGEGEGDDDMMNTPPSSELSSEHLKASRIFAPSRSRSPVASPKHTPTTLFSPSQPEKSLTTTPALRDIIPQIIETQTDTDVPRPQPPRPSLSEQTVFVHGIDEDARWIK</sequence>
<feature type="compositionally biased region" description="Polar residues" evidence="1">
    <location>
        <begin position="269"/>
        <end position="278"/>
    </location>
</feature>
<accession>A0A1B9GFL5</accession>
<feature type="region of interest" description="Disordered" evidence="1">
    <location>
        <begin position="359"/>
        <end position="460"/>
    </location>
</feature>
<reference evidence="3" key="4">
    <citation type="submission" date="2024-02" db="EMBL/GenBank/DDBJ databases">
        <title>Comparative genomics of Cryptococcus and Kwoniella reveals pathogenesis evolution and contrasting modes of karyotype evolution via chromosome fusion or intercentromeric recombination.</title>
        <authorList>
            <person name="Coelho M.A."/>
            <person name="David-Palma M."/>
            <person name="Shea T."/>
            <person name="Bowers K."/>
            <person name="McGinley-Smith S."/>
            <person name="Mohammad A.W."/>
            <person name="Gnirke A."/>
            <person name="Yurkov A.M."/>
            <person name="Nowrousian M."/>
            <person name="Sun S."/>
            <person name="Cuomo C.A."/>
            <person name="Heitman J."/>
        </authorList>
    </citation>
    <scope>NUCLEOTIDE SEQUENCE</scope>
    <source>
        <strain evidence="3">CBS 10118</strain>
    </source>
</reference>
<dbReference type="AlphaFoldDB" id="A0A1B9GFL5"/>
<dbReference type="GeneID" id="30205756"/>
<dbReference type="RefSeq" id="XP_019050914.1">
    <property type="nucleotide sequence ID" value="XM_019188036.1"/>
</dbReference>
<evidence type="ECO:0000313" key="4">
    <source>
        <dbReference type="Proteomes" id="UP000092730"/>
    </source>
</evidence>
<dbReference type="EMBL" id="CP144541">
    <property type="protein sequence ID" value="WVW80677.1"/>
    <property type="molecule type" value="Genomic_DNA"/>
</dbReference>
<evidence type="ECO:0000313" key="3">
    <source>
        <dbReference type="EMBL" id="WVW80677.1"/>
    </source>
</evidence>
<feature type="compositionally biased region" description="Polar residues" evidence="1">
    <location>
        <begin position="409"/>
        <end position="428"/>
    </location>
</feature>
<name>A0A1B9GFL5_9TREE</name>
<feature type="region of interest" description="Disordered" evidence="1">
    <location>
        <begin position="1"/>
        <end position="20"/>
    </location>
</feature>
<feature type="compositionally biased region" description="Low complexity" evidence="1">
    <location>
        <begin position="396"/>
        <end position="407"/>
    </location>
</feature>
<feature type="compositionally biased region" description="Polar residues" evidence="1">
    <location>
        <begin position="1"/>
        <end position="19"/>
    </location>
</feature>
<evidence type="ECO:0000256" key="1">
    <source>
        <dbReference type="SAM" id="MobiDB-lite"/>
    </source>
</evidence>
<organism evidence="2">
    <name type="scientific">Kwoniella bestiolae CBS 10118</name>
    <dbReference type="NCBI Taxonomy" id="1296100"/>
    <lineage>
        <taxon>Eukaryota</taxon>
        <taxon>Fungi</taxon>
        <taxon>Dikarya</taxon>
        <taxon>Basidiomycota</taxon>
        <taxon>Agaricomycotina</taxon>
        <taxon>Tremellomycetes</taxon>
        <taxon>Tremellales</taxon>
        <taxon>Cryptococcaceae</taxon>
        <taxon>Kwoniella</taxon>
    </lineage>
</organism>
<reference evidence="2" key="3">
    <citation type="submission" date="2014-01" db="EMBL/GenBank/DDBJ databases">
        <title>Evolution of pathogenesis and genome organization in the Tremellales.</title>
        <authorList>
            <person name="Cuomo C."/>
            <person name="Litvintseva A."/>
            <person name="Heitman J."/>
            <person name="Chen Y."/>
            <person name="Sun S."/>
            <person name="Springer D."/>
            <person name="Dromer F."/>
            <person name="Young S."/>
            <person name="Zeng Q."/>
            <person name="Chapman S."/>
            <person name="Gujja S."/>
            <person name="Saif S."/>
            <person name="Birren B."/>
        </authorList>
    </citation>
    <scope>NUCLEOTIDE SEQUENCE</scope>
    <source>
        <strain evidence="2">CBS 10118</strain>
    </source>
</reference>